<reference evidence="4" key="2">
    <citation type="submission" date="2019-01" db="EMBL/GenBank/DDBJ databases">
        <title>Genome sequence of Desulfonema ishimotonii strain Tokyo 01.</title>
        <authorList>
            <person name="Fukui M."/>
        </authorList>
    </citation>
    <scope>NUCLEOTIDE SEQUENCE [LARGE SCALE GENOMIC DNA]</scope>
    <source>
        <strain evidence="4">Tokyo 01</strain>
    </source>
</reference>
<reference evidence="4" key="1">
    <citation type="submission" date="2017-11" db="EMBL/GenBank/DDBJ databases">
        <authorList>
            <person name="Watanabe M."/>
            <person name="Kojima H."/>
        </authorList>
    </citation>
    <scope>NUCLEOTIDE SEQUENCE [LARGE SCALE GENOMIC DNA]</scope>
    <source>
        <strain evidence="4">Tokyo 01</strain>
    </source>
</reference>
<proteinExistence type="predicted"/>
<keyword evidence="4" id="KW-1185">Reference proteome</keyword>
<dbReference type="InterPro" id="IPR025714">
    <property type="entry name" value="Methyltranfer_dom"/>
</dbReference>
<evidence type="ECO:0000313" key="4">
    <source>
        <dbReference type="Proteomes" id="UP000288096"/>
    </source>
</evidence>
<dbReference type="GO" id="GO:0003838">
    <property type="term" value="F:sterol 24-C-methyltransferase activity"/>
    <property type="evidence" value="ECO:0007669"/>
    <property type="project" value="TreeGrafter"/>
</dbReference>
<organism evidence="3 4">
    <name type="scientific">Desulfonema ishimotonii</name>
    <dbReference type="NCBI Taxonomy" id="45657"/>
    <lineage>
        <taxon>Bacteria</taxon>
        <taxon>Pseudomonadati</taxon>
        <taxon>Thermodesulfobacteriota</taxon>
        <taxon>Desulfobacteria</taxon>
        <taxon>Desulfobacterales</taxon>
        <taxon>Desulfococcaceae</taxon>
        <taxon>Desulfonema</taxon>
    </lineage>
</organism>
<dbReference type="GO" id="GO:0016126">
    <property type="term" value="P:sterol biosynthetic process"/>
    <property type="evidence" value="ECO:0007669"/>
    <property type="project" value="TreeGrafter"/>
</dbReference>
<dbReference type="OrthoDB" id="4571118at2"/>
<gene>
    <name evidence="3" type="ORF">DENIS_0098</name>
</gene>
<feature type="domain" description="Methyltransferase" evidence="2">
    <location>
        <begin position="47"/>
        <end position="183"/>
    </location>
</feature>
<name>A0A401FQG4_9BACT</name>
<evidence type="ECO:0000256" key="1">
    <source>
        <dbReference type="ARBA" id="ARBA00022679"/>
    </source>
</evidence>
<accession>A0A401FQG4</accession>
<dbReference type="PANTHER" id="PTHR44068">
    <property type="entry name" value="ZGC:194242"/>
    <property type="match status" value="1"/>
</dbReference>
<dbReference type="CDD" id="cd02440">
    <property type="entry name" value="AdoMet_MTases"/>
    <property type="match status" value="1"/>
</dbReference>
<sequence>MNFSTFFSKQARKPSGIFGLFVMSRIFDKGNAELNAFMKALLSPVEKDHILEIGFGTGKLIHDMAGVTTRGLVEGVDFSDAMVSIAQRRNRKHIASGRVKLRQGSFEEMPCDDHRFDKICTANTLYFWPNPGDTLKKILRILKPGGKFVMGFGDKAQLEQKSLSSDVFRLYSQDDVRRLLIDAGFRGGVEILSEPGTEFILNCAVAVK</sequence>
<dbReference type="InterPro" id="IPR029063">
    <property type="entry name" value="SAM-dependent_MTases_sf"/>
</dbReference>
<dbReference type="InterPro" id="IPR050447">
    <property type="entry name" value="Erg6_SMT_methyltransf"/>
</dbReference>
<evidence type="ECO:0000259" key="2">
    <source>
        <dbReference type="Pfam" id="PF13847"/>
    </source>
</evidence>
<protein>
    <recommendedName>
        <fullName evidence="2">Methyltransferase domain-containing protein</fullName>
    </recommendedName>
</protein>
<comment type="caution">
    <text evidence="3">The sequence shown here is derived from an EMBL/GenBank/DDBJ whole genome shotgun (WGS) entry which is preliminary data.</text>
</comment>
<dbReference type="Pfam" id="PF13847">
    <property type="entry name" value="Methyltransf_31"/>
    <property type="match status" value="1"/>
</dbReference>
<dbReference type="RefSeq" id="WP_124326697.1">
    <property type="nucleotide sequence ID" value="NZ_BEXT01000001.1"/>
</dbReference>
<dbReference type="Gene3D" id="3.40.50.150">
    <property type="entry name" value="Vaccinia Virus protein VP39"/>
    <property type="match status" value="1"/>
</dbReference>
<dbReference type="PANTHER" id="PTHR44068:SF1">
    <property type="entry name" value="HYPOTHETICAL LOC100005854"/>
    <property type="match status" value="1"/>
</dbReference>
<evidence type="ECO:0000313" key="3">
    <source>
        <dbReference type="EMBL" id="GBC59162.1"/>
    </source>
</evidence>
<dbReference type="AlphaFoldDB" id="A0A401FQG4"/>
<dbReference type="Proteomes" id="UP000288096">
    <property type="component" value="Unassembled WGS sequence"/>
</dbReference>
<dbReference type="SUPFAM" id="SSF53335">
    <property type="entry name" value="S-adenosyl-L-methionine-dependent methyltransferases"/>
    <property type="match status" value="1"/>
</dbReference>
<keyword evidence="1" id="KW-0808">Transferase</keyword>
<dbReference type="EMBL" id="BEXT01000001">
    <property type="protein sequence ID" value="GBC59162.1"/>
    <property type="molecule type" value="Genomic_DNA"/>
</dbReference>